<reference evidence="1 2" key="1">
    <citation type="submission" date="2020-08" db="EMBL/GenBank/DDBJ databases">
        <title>Functional genomics of gut bacteria from endangered species of beetles.</title>
        <authorList>
            <person name="Carlos-Shanley C."/>
        </authorList>
    </citation>
    <scope>NUCLEOTIDE SEQUENCE [LARGE SCALE GENOMIC DNA]</scope>
    <source>
        <strain evidence="1 2">S00152</strain>
    </source>
</reference>
<protein>
    <submittedName>
        <fullName evidence="1">Uncharacterized protein</fullName>
    </submittedName>
</protein>
<proteinExistence type="predicted"/>
<evidence type="ECO:0000313" key="2">
    <source>
        <dbReference type="Proteomes" id="UP000517315"/>
    </source>
</evidence>
<sequence length="34" mass="4023">MNRLKQIMTFLKCLLNAGQNEQDIRQWAKDDGRS</sequence>
<comment type="caution">
    <text evidence="1">The sequence shown here is derived from an EMBL/GenBank/DDBJ whole genome shotgun (WGS) entry which is preliminary data.</text>
</comment>
<name>A0ABR6B028_9BACI</name>
<organism evidence="1 2">
    <name type="scientific">Bacillus aerius</name>
    <dbReference type="NCBI Taxonomy" id="293388"/>
    <lineage>
        <taxon>Bacteria</taxon>
        <taxon>Bacillati</taxon>
        <taxon>Bacillota</taxon>
        <taxon>Bacilli</taxon>
        <taxon>Bacillales</taxon>
        <taxon>Bacillaceae</taxon>
        <taxon>Bacillus</taxon>
    </lineage>
</organism>
<dbReference type="EMBL" id="JACJIG010000001">
    <property type="protein sequence ID" value="MBA8917238.1"/>
    <property type="molecule type" value="Genomic_DNA"/>
</dbReference>
<accession>A0ABR6B028</accession>
<evidence type="ECO:0000313" key="1">
    <source>
        <dbReference type="EMBL" id="MBA8917238.1"/>
    </source>
</evidence>
<gene>
    <name evidence="1" type="ORF">HNP39_000950</name>
</gene>
<keyword evidence="2" id="KW-1185">Reference proteome</keyword>
<dbReference type="Proteomes" id="UP000517315">
    <property type="component" value="Unassembled WGS sequence"/>
</dbReference>